<organism evidence="3 4">
    <name type="scientific">Cocos nucifera</name>
    <name type="common">Coconut palm</name>
    <dbReference type="NCBI Taxonomy" id="13894"/>
    <lineage>
        <taxon>Eukaryota</taxon>
        <taxon>Viridiplantae</taxon>
        <taxon>Streptophyta</taxon>
        <taxon>Embryophyta</taxon>
        <taxon>Tracheophyta</taxon>
        <taxon>Spermatophyta</taxon>
        <taxon>Magnoliopsida</taxon>
        <taxon>Liliopsida</taxon>
        <taxon>Arecaceae</taxon>
        <taxon>Arecoideae</taxon>
        <taxon>Cocoseae</taxon>
        <taxon>Attaleinae</taxon>
        <taxon>Cocos</taxon>
    </lineage>
</organism>
<feature type="compositionally biased region" description="Basic and acidic residues" evidence="2">
    <location>
        <begin position="18"/>
        <end position="51"/>
    </location>
</feature>
<evidence type="ECO:0000313" key="3">
    <source>
        <dbReference type="EMBL" id="KAG1327233.1"/>
    </source>
</evidence>
<evidence type="ECO:0000256" key="1">
    <source>
        <dbReference type="ARBA" id="ARBA00010975"/>
    </source>
</evidence>
<feature type="region of interest" description="Disordered" evidence="2">
    <location>
        <begin position="1"/>
        <end position="109"/>
    </location>
</feature>
<comment type="similarity">
    <text evidence="1">Belongs to the LEA type 1 family.</text>
</comment>
<evidence type="ECO:0000313" key="4">
    <source>
        <dbReference type="Proteomes" id="UP000797356"/>
    </source>
</evidence>
<name>A0A8K0HVN9_COCNU</name>
<dbReference type="InterPro" id="IPR005513">
    <property type="entry name" value="LEA_1"/>
</dbReference>
<feature type="compositionally biased region" description="Basic and acidic residues" evidence="2">
    <location>
        <begin position="57"/>
        <end position="74"/>
    </location>
</feature>
<proteinExistence type="inferred from homology"/>
<evidence type="ECO:0000256" key="2">
    <source>
        <dbReference type="SAM" id="MobiDB-lite"/>
    </source>
</evidence>
<sequence length="109" mass="11332">MAATKEKVGNVAASAKAGMEKTKATAEEKIEKMKTRDPVEKGAAEQRKDERIEEAEADKQAAKEENAAVRDQVRDSAAGSVAGYPSGQTGVVTGHHHSGGHGTTPGSAF</sequence>
<dbReference type="Pfam" id="PF03760">
    <property type="entry name" value="LEA_1"/>
    <property type="match status" value="1"/>
</dbReference>
<dbReference type="Proteomes" id="UP000797356">
    <property type="component" value="Chromosome 1"/>
</dbReference>
<keyword evidence="4" id="KW-1185">Reference proteome</keyword>
<dbReference type="EMBL" id="CM017872">
    <property type="protein sequence ID" value="KAG1327233.1"/>
    <property type="molecule type" value="Genomic_DNA"/>
</dbReference>
<comment type="caution">
    <text evidence="3">The sequence shown here is derived from an EMBL/GenBank/DDBJ whole genome shotgun (WGS) entry which is preliminary data.</text>
</comment>
<accession>A0A8K0HVN9</accession>
<dbReference type="AlphaFoldDB" id="A0A8K0HVN9"/>
<dbReference type="GO" id="GO:0009793">
    <property type="term" value="P:embryo development ending in seed dormancy"/>
    <property type="evidence" value="ECO:0007669"/>
    <property type="project" value="InterPro"/>
</dbReference>
<gene>
    <name evidence="3" type="ORF">COCNU_01G011670</name>
</gene>
<protein>
    <submittedName>
        <fullName evidence="3">11 kDa late embryogenesis abundant protein</fullName>
    </submittedName>
</protein>
<dbReference type="PANTHER" id="PTHR33493:SF2">
    <property type="entry name" value="LATE EMBRYOGENESIS ABUNDANT PROTEIN 46"/>
    <property type="match status" value="1"/>
</dbReference>
<dbReference type="PANTHER" id="PTHR33493">
    <property type="entry name" value="LATE EMBRYOGENESIS ABUNDANT PROTEIN 6-RELATED"/>
    <property type="match status" value="1"/>
</dbReference>
<reference evidence="3" key="2">
    <citation type="submission" date="2019-07" db="EMBL/GenBank/DDBJ databases">
        <authorList>
            <person name="Yang Y."/>
            <person name="Bocs S."/>
            <person name="Baudouin L."/>
        </authorList>
    </citation>
    <scope>NUCLEOTIDE SEQUENCE</scope>
    <source>
        <tissue evidence="3">Spear leaf of Hainan Tall coconut</tissue>
    </source>
</reference>
<reference evidence="3" key="1">
    <citation type="journal article" date="2017" name="Gigascience">
        <title>The genome draft of coconut (Cocos nucifera).</title>
        <authorList>
            <person name="Xiao Y."/>
            <person name="Xu P."/>
            <person name="Fan H."/>
            <person name="Baudouin L."/>
            <person name="Xia W."/>
            <person name="Bocs S."/>
            <person name="Xu J."/>
            <person name="Li Q."/>
            <person name="Guo A."/>
            <person name="Zhou L."/>
            <person name="Li J."/>
            <person name="Wu Y."/>
            <person name="Ma Z."/>
            <person name="Armero A."/>
            <person name="Issali A.E."/>
            <person name="Liu N."/>
            <person name="Peng M."/>
            <person name="Yang Y."/>
        </authorList>
    </citation>
    <scope>NUCLEOTIDE SEQUENCE</scope>
    <source>
        <tissue evidence="3">Spear leaf of Hainan Tall coconut</tissue>
    </source>
</reference>